<evidence type="ECO:0000313" key="3">
    <source>
        <dbReference type="EMBL" id="KSA01213.1"/>
    </source>
</evidence>
<dbReference type="InterPro" id="IPR016137">
    <property type="entry name" value="RGS"/>
</dbReference>
<evidence type="ECO:0000256" key="1">
    <source>
        <dbReference type="SAM" id="MobiDB-lite"/>
    </source>
</evidence>
<dbReference type="GeneID" id="26840041"/>
<protein>
    <recommendedName>
        <fullName evidence="2">RGS domain-containing protein</fullName>
    </recommendedName>
</protein>
<dbReference type="AlphaFoldDB" id="A0A0V1PY83"/>
<reference evidence="3 4" key="1">
    <citation type="submission" date="2015-11" db="EMBL/GenBank/DDBJ databases">
        <title>The genome of Debaryomyces fabryi.</title>
        <authorList>
            <person name="Tafer H."/>
            <person name="Lopandic K."/>
        </authorList>
    </citation>
    <scope>NUCLEOTIDE SEQUENCE [LARGE SCALE GENOMIC DNA]</scope>
    <source>
        <strain evidence="3 4">CBS 789</strain>
    </source>
</reference>
<evidence type="ECO:0000313" key="4">
    <source>
        <dbReference type="Proteomes" id="UP000054251"/>
    </source>
</evidence>
<dbReference type="InterPro" id="IPR036305">
    <property type="entry name" value="RGS_sf"/>
</dbReference>
<organism evidence="3 4">
    <name type="scientific">Debaryomyces fabryi</name>
    <dbReference type="NCBI Taxonomy" id="58627"/>
    <lineage>
        <taxon>Eukaryota</taxon>
        <taxon>Fungi</taxon>
        <taxon>Dikarya</taxon>
        <taxon>Ascomycota</taxon>
        <taxon>Saccharomycotina</taxon>
        <taxon>Pichiomycetes</taxon>
        <taxon>Debaryomycetaceae</taxon>
        <taxon>Debaryomyces</taxon>
    </lineage>
</organism>
<dbReference type="Proteomes" id="UP000054251">
    <property type="component" value="Unassembled WGS sequence"/>
</dbReference>
<comment type="caution">
    <text evidence="3">The sequence shown here is derived from an EMBL/GenBank/DDBJ whole genome shotgun (WGS) entry which is preliminary data.</text>
</comment>
<feature type="region of interest" description="Disordered" evidence="1">
    <location>
        <begin position="217"/>
        <end position="236"/>
    </location>
</feature>
<proteinExistence type="predicted"/>
<dbReference type="Pfam" id="PF00615">
    <property type="entry name" value="RGS"/>
    <property type="match status" value="1"/>
</dbReference>
<name>A0A0V1PY83_9ASCO</name>
<gene>
    <name evidence="3" type="ORF">AC631_03032</name>
</gene>
<dbReference type="RefSeq" id="XP_015467315.1">
    <property type="nucleotide sequence ID" value="XM_015611861.1"/>
</dbReference>
<dbReference type="OrthoDB" id="10266999at2759"/>
<accession>A0A0V1PY83</accession>
<dbReference type="EMBL" id="LMYN01000060">
    <property type="protein sequence ID" value="KSA01213.1"/>
    <property type="molecule type" value="Genomic_DNA"/>
</dbReference>
<evidence type="ECO:0000259" key="2">
    <source>
        <dbReference type="Pfam" id="PF00615"/>
    </source>
</evidence>
<dbReference type="InterPro" id="IPR044926">
    <property type="entry name" value="RGS_subdomain_2"/>
</dbReference>
<dbReference type="SUPFAM" id="SSF48097">
    <property type="entry name" value="Regulator of G-protein signaling, RGS"/>
    <property type="match status" value="1"/>
</dbReference>
<dbReference type="Gene3D" id="1.10.167.10">
    <property type="entry name" value="Regulator of G-protein Signalling 4, domain 2"/>
    <property type="match status" value="1"/>
</dbReference>
<sequence>MSNYRIFPISEPDIAITHRNKEIPCEYLILDEEKSQNVPSLEDIINDKSVGPFNRRNLVQYLSNSHCLENYEFVVFMNKFLAETRSVEKKNAWQYIMMTFVLEDALKEINLPCNVRNGLLECEGEFPSEDLALKAKMIIYDLLCDSYHEFVKLMKLQIQADCYKHKPQGCSREAGELENHEICYRPKGHSFAFELFSPLSSSHAVEFDDADVNEITHTNSMGTSRHNSTGSRGSSIGSLVDSLKNNDLVNWRKTVKKLKIRRFLNEI</sequence>
<dbReference type="CDD" id="cd07440">
    <property type="entry name" value="RGS"/>
    <property type="match status" value="1"/>
</dbReference>
<keyword evidence="4" id="KW-1185">Reference proteome</keyword>
<feature type="domain" description="RGS" evidence="2">
    <location>
        <begin position="54"/>
        <end position="152"/>
    </location>
</feature>